<dbReference type="InterPro" id="IPR050765">
    <property type="entry name" value="Riboflavin_Biosynth_HTPR"/>
</dbReference>
<dbReference type="InterPro" id="IPR002734">
    <property type="entry name" value="RibDG_C"/>
</dbReference>
<dbReference type="Gene3D" id="3.40.430.10">
    <property type="entry name" value="Dihydrofolate Reductase, subunit A"/>
    <property type="match status" value="1"/>
</dbReference>
<name>A0A810QJV7_9FIRM</name>
<feature type="domain" description="Bacterial bifunctional deaminase-reductase C-terminal" evidence="1">
    <location>
        <begin position="3"/>
        <end position="162"/>
    </location>
</feature>
<dbReference type="SUPFAM" id="SSF53597">
    <property type="entry name" value="Dihydrofolate reductase-like"/>
    <property type="match status" value="1"/>
</dbReference>
<evidence type="ECO:0000313" key="3">
    <source>
        <dbReference type="Proteomes" id="UP000679848"/>
    </source>
</evidence>
<dbReference type="PANTHER" id="PTHR38011">
    <property type="entry name" value="DIHYDROFOLATE REDUCTASE FAMILY PROTEIN (AFU_ORTHOLOGUE AFUA_8G06820)"/>
    <property type="match status" value="1"/>
</dbReference>
<evidence type="ECO:0000259" key="1">
    <source>
        <dbReference type="Pfam" id="PF01872"/>
    </source>
</evidence>
<dbReference type="GO" id="GO:0009231">
    <property type="term" value="P:riboflavin biosynthetic process"/>
    <property type="evidence" value="ECO:0007669"/>
    <property type="project" value="InterPro"/>
</dbReference>
<proteinExistence type="predicted"/>
<dbReference type="Pfam" id="PF01872">
    <property type="entry name" value="RibD_C"/>
    <property type="match status" value="1"/>
</dbReference>
<dbReference type="InterPro" id="IPR024072">
    <property type="entry name" value="DHFR-like_dom_sf"/>
</dbReference>
<dbReference type="GO" id="GO:0008703">
    <property type="term" value="F:5-amino-6-(5-phosphoribosylamino)uracil reductase activity"/>
    <property type="evidence" value="ECO:0007669"/>
    <property type="project" value="InterPro"/>
</dbReference>
<dbReference type="PANTHER" id="PTHR38011:SF11">
    <property type="entry name" value="2,5-DIAMINO-6-RIBOSYLAMINO-4(3H)-PYRIMIDINONE 5'-PHOSPHATE REDUCTASE"/>
    <property type="match status" value="1"/>
</dbReference>
<keyword evidence="3" id="KW-1185">Reference proteome</keyword>
<protein>
    <submittedName>
        <fullName evidence="2">Dihydrofolate reductase</fullName>
    </submittedName>
</protein>
<dbReference type="KEGG" id="pfaa:MM59RIKEN_20020"/>
<evidence type="ECO:0000313" key="2">
    <source>
        <dbReference type="EMBL" id="BCK84683.1"/>
    </source>
</evidence>
<reference evidence="2" key="1">
    <citation type="submission" date="2020-09" db="EMBL/GenBank/DDBJ databases">
        <title>New species isolated from human feces.</title>
        <authorList>
            <person name="Kitahara M."/>
            <person name="Shigeno Y."/>
            <person name="Shime M."/>
            <person name="Matsumoto Y."/>
            <person name="Nakamura S."/>
            <person name="Motooka D."/>
            <person name="Fukuoka S."/>
            <person name="Nishikawa H."/>
            <person name="Benno Y."/>
        </authorList>
    </citation>
    <scope>NUCLEOTIDE SEQUENCE</scope>
    <source>
        <strain evidence="2">MM59</strain>
    </source>
</reference>
<organism evidence="2 3">
    <name type="scientific">Pusillibacter faecalis</name>
    <dbReference type="NCBI Taxonomy" id="2714358"/>
    <lineage>
        <taxon>Bacteria</taxon>
        <taxon>Bacillati</taxon>
        <taxon>Bacillota</taxon>
        <taxon>Clostridia</taxon>
        <taxon>Eubacteriales</taxon>
        <taxon>Oscillospiraceae</taxon>
        <taxon>Pusillibacter</taxon>
    </lineage>
</organism>
<sequence length="177" mass="19879">MREVVLFIAMSLDGYIADEQGGVEWLRGQDPGAADPDSYADFIRDVDTVVMGWNTYHQIMTELSPEAWVYEGLTSYIVTHRSVPPAPGRVFTAQNPCQLVRELRRYPGKRIWVCGGAGLSRQLMEADLIDVYDISLIPVLLGGGIRLFEPFGRRISLRLERTMAGNGITELVYTRRA</sequence>
<dbReference type="Proteomes" id="UP000679848">
    <property type="component" value="Chromosome"/>
</dbReference>
<accession>A0A810QJV7</accession>
<dbReference type="RefSeq" id="WP_213543259.1">
    <property type="nucleotide sequence ID" value="NZ_AP023420.1"/>
</dbReference>
<dbReference type="AlphaFoldDB" id="A0A810QJV7"/>
<gene>
    <name evidence="2" type="ORF">MM59RIKEN_20020</name>
</gene>
<dbReference type="EMBL" id="AP023420">
    <property type="protein sequence ID" value="BCK84683.1"/>
    <property type="molecule type" value="Genomic_DNA"/>
</dbReference>